<keyword evidence="3" id="KW-0564">Palmitate</keyword>
<sequence>MNPVSSAKMWVRALFTVGMVTILSGCAALQTSTTKVTGSVSYRERIALSPDNAFLVVRLLDVSRAGAPSVEIASLRQPVSSPPMVFVLPYDAAKIDPRMSYAIEAKIVNANGDTLFRNDQSYGVLTRGAPSDVEILVRPVAHTLSDGARKTNGTDISRDIAAIEERLPAMRVIPGQYVASDHTVTYKAYVSPEGEPMMVEEHRDLGKYGKSDVKLYYRNNQLLRFSENATRVNFGGAESDTPLQYSLQLDFAQGRFSSGTKTVNGIASSPDEHEVSGAQAQSKVALSRIDAMLAQMNTNPTEAAGPKIFVCDDKSRFSVTFEKRIERAIVEFPGREPLSLSRIETGSGYGYGNEIYELRGKGEDAIWQTPSGDTHCAVSAETVSLALAPGNFPVVKVAELKAAGKGLWTEYFEDLQPAIIACLAENPGDLVSVLKAWPMNHGMVGVRTVNGNGGRYDCLVPADGLGTVHTELVETTTNILPGEDDVRFTPATGAYPGGKCFSHERLEDGATFVGWLSEKTC</sequence>
<dbReference type="PANTHER" id="PTHR38013">
    <property type="entry name" value="GLYCOPROTEIN/POLYSACCHARIDE METABOLISM"/>
    <property type="match status" value="1"/>
</dbReference>
<dbReference type="InterPro" id="IPR036328">
    <property type="entry name" value="MliC_sf"/>
</dbReference>
<accession>A0A367WQ47</accession>
<evidence type="ECO:0000256" key="1">
    <source>
        <dbReference type="ARBA" id="ARBA00022729"/>
    </source>
</evidence>
<proteinExistence type="predicted"/>
<feature type="signal peptide" evidence="5">
    <location>
        <begin position="1"/>
        <end position="27"/>
    </location>
</feature>
<keyword evidence="2" id="KW-0472">Membrane</keyword>
<evidence type="ECO:0000259" key="6">
    <source>
        <dbReference type="Pfam" id="PF09864"/>
    </source>
</evidence>
<dbReference type="InterPro" id="IPR053196">
    <property type="entry name" value="Lipoprotein_YbaY-like"/>
</dbReference>
<dbReference type="OrthoDB" id="9809132at2"/>
<evidence type="ECO:0000256" key="5">
    <source>
        <dbReference type="SAM" id="SignalP"/>
    </source>
</evidence>
<dbReference type="Proteomes" id="UP000252255">
    <property type="component" value="Unassembled WGS sequence"/>
</dbReference>
<reference evidence="7 8" key="1">
    <citation type="submission" date="2014-07" db="EMBL/GenBank/DDBJ databases">
        <title>Draft genome sequence of Thalassospira profundimaris PR54-5.</title>
        <authorList>
            <person name="Lai Q."/>
            <person name="Shao Z."/>
        </authorList>
    </citation>
    <scope>NUCLEOTIDE SEQUENCE [LARGE SCALE GENOMIC DNA]</scope>
    <source>
        <strain evidence="7 8">PR54-5</strain>
    </source>
</reference>
<organism evidence="7 8">
    <name type="scientific">Thalassospira profundimaris</name>
    <dbReference type="NCBI Taxonomy" id="502049"/>
    <lineage>
        <taxon>Bacteria</taxon>
        <taxon>Pseudomonadati</taxon>
        <taxon>Pseudomonadota</taxon>
        <taxon>Alphaproteobacteria</taxon>
        <taxon>Rhodospirillales</taxon>
        <taxon>Thalassospiraceae</taxon>
        <taxon>Thalassospira</taxon>
    </lineage>
</organism>
<dbReference type="InterPro" id="IPR018660">
    <property type="entry name" value="MliC"/>
</dbReference>
<dbReference type="EMBL" id="JPWI01000013">
    <property type="protein sequence ID" value="RCK43573.1"/>
    <property type="molecule type" value="Genomic_DNA"/>
</dbReference>
<protein>
    <recommendedName>
        <fullName evidence="6">C-type lysozyme inhibitor domain-containing protein</fullName>
    </recommendedName>
</protein>
<evidence type="ECO:0000256" key="2">
    <source>
        <dbReference type="ARBA" id="ARBA00023136"/>
    </source>
</evidence>
<evidence type="ECO:0000256" key="4">
    <source>
        <dbReference type="ARBA" id="ARBA00023288"/>
    </source>
</evidence>
<dbReference type="InterPro" id="IPR039366">
    <property type="entry name" value="Pilotin"/>
</dbReference>
<feature type="domain" description="C-type lysozyme inhibitor" evidence="6">
    <location>
        <begin position="309"/>
        <end position="373"/>
    </location>
</feature>
<dbReference type="Gene3D" id="2.40.128.200">
    <property type="match status" value="1"/>
</dbReference>
<evidence type="ECO:0000256" key="3">
    <source>
        <dbReference type="ARBA" id="ARBA00023139"/>
    </source>
</evidence>
<evidence type="ECO:0000313" key="7">
    <source>
        <dbReference type="EMBL" id="RCK43573.1"/>
    </source>
</evidence>
<dbReference type="Pfam" id="PF09864">
    <property type="entry name" value="MliC"/>
    <property type="match status" value="1"/>
</dbReference>
<dbReference type="SUPFAM" id="SSF141488">
    <property type="entry name" value="YdhA-like"/>
    <property type="match status" value="1"/>
</dbReference>
<keyword evidence="4" id="KW-0449">Lipoprotein</keyword>
<dbReference type="RefSeq" id="WP_114099451.1">
    <property type="nucleotide sequence ID" value="NZ_JPWI01000013.1"/>
</dbReference>
<dbReference type="Pfam" id="PF09619">
    <property type="entry name" value="YscW"/>
    <property type="match status" value="1"/>
</dbReference>
<gene>
    <name evidence="7" type="ORF">TH30_18335</name>
</gene>
<comment type="caution">
    <text evidence="7">The sequence shown here is derived from an EMBL/GenBank/DDBJ whole genome shotgun (WGS) entry which is preliminary data.</text>
</comment>
<dbReference type="PANTHER" id="PTHR38013:SF1">
    <property type="entry name" value="GLYCOPROTEIN_POLYSACCHARIDE METABOLISM"/>
    <property type="match status" value="1"/>
</dbReference>
<feature type="chain" id="PRO_5016578853" description="C-type lysozyme inhibitor domain-containing protein" evidence="5">
    <location>
        <begin position="28"/>
        <end position="521"/>
    </location>
</feature>
<evidence type="ECO:0000313" key="8">
    <source>
        <dbReference type="Proteomes" id="UP000252255"/>
    </source>
</evidence>
<keyword evidence="1 5" id="KW-0732">Signal</keyword>
<dbReference type="AlphaFoldDB" id="A0A367WQ47"/>
<name>A0A367WQ47_9PROT</name>